<dbReference type="Proteomes" id="UP001501690">
    <property type="component" value="Unassembled WGS sequence"/>
</dbReference>
<evidence type="ECO:0000313" key="4">
    <source>
        <dbReference type="Proteomes" id="UP001501690"/>
    </source>
</evidence>
<proteinExistence type="predicted"/>
<dbReference type="EMBL" id="BAAAPL010000001">
    <property type="protein sequence ID" value="GAA1687994.1"/>
    <property type="molecule type" value="Genomic_DNA"/>
</dbReference>
<dbReference type="InterPro" id="IPR045079">
    <property type="entry name" value="Oxoprolinase-like"/>
</dbReference>
<evidence type="ECO:0000259" key="1">
    <source>
        <dbReference type="Pfam" id="PF01968"/>
    </source>
</evidence>
<sequence>MTGSPRWRIATDVGGTFTDLVLDDGAQLRAFKAPTTPDDPARGVLDAVAVAARAVGVAPTDLLAGSEVFVHGTTRALNAMLTGTTAPTALLVTAGHPDILLFREGGRHSPFDLSTEYPKPLVPRRLTFEVGGRLLADGSEMTPLDEDAVLSAIEAIKAASVEAVAVCLLWSVVDGSHERRVGELLAEHLPGVAVTLSHELNPVMREYRRASSAVIDASLKPLMAAYIDGLEGRLRDAGLGGQLLLVSSTGSSLLADMAADAPIHTLNSGPAMAPSAARHVVAESVETVGEVFDAIVFDTGGTTCDISLVRESQVVSTRETWIGPIGAGHITGFSSVDIRSIAAGGGSIAEVDEWGLLHVGPGSAGAVPGPACYGRGGTAATVTDASVVAGLIDPDTFLDGSLTLDRGAAERAVGAIAHRMGVDLLAAADAILSLATEQMVNAIELITLGQGVDPRSAVLVGGGGAAGLNIVEIARRLGTATAVIPAFGSVLAAAGGMLAPLAEESSMTFPTSSDRFDAEGVGGVIAELSSRVDRFAAAIGVDRSEITLDWSVEARYRRQVWDLVVPVPDGAFKDGGALALLVAEFHRSHALAYGTDDPTGTVEFLTWRVRASHGSEAERGFEAAAPARAATHRDVSFSGVLHTGARVVPVRELADTPVDGPAIIEATATSVALPPGARAALSPQGHILIEPYAAAIKAKG</sequence>
<dbReference type="Pfam" id="PF05378">
    <property type="entry name" value="Hydant_A_N"/>
    <property type="match status" value="1"/>
</dbReference>
<dbReference type="SUPFAM" id="SSF53067">
    <property type="entry name" value="Actin-like ATPase domain"/>
    <property type="match status" value="1"/>
</dbReference>
<dbReference type="InterPro" id="IPR008040">
    <property type="entry name" value="Hydant_A_N"/>
</dbReference>
<dbReference type="InterPro" id="IPR002821">
    <property type="entry name" value="Hydantoinase_A"/>
</dbReference>
<dbReference type="InterPro" id="IPR043129">
    <property type="entry name" value="ATPase_NBD"/>
</dbReference>
<name>A0ABN2HHC8_9MICO</name>
<comment type="caution">
    <text evidence="3">The sequence shown here is derived from an EMBL/GenBank/DDBJ whole genome shotgun (WGS) entry which is preliminary data.</text>
</comment>
<evidence type="ECO:0000313" key="3">
    <source>
        <dbReference type="EMBL" id="GAA1687994.1"/>
    </source>
</evidence>
<dbReference type="Pfam" id="PF01968">
    <property type="entry name" value="Hydantoinase_A"/>
    <property type="match status" value="1"/>
</dbReference>
<protein>
    <recommendedName>
        <fullName evidence="5">Hydantoinase/oxoprolinase family protein</fullName>
    </recommendedName>
</protein>
<keyword evidence="4" id="KW-1185">Reference proteome</keyword>
<feature type="domain" description="Hydantoinase A/oxoprolinase" evidence="1">
    <location>
        <begin position="209"/>
        <end position="504"/>
    </location>
</feature>
<evidence type="ECO:0008006" key="5">
    <source>
        <dbReference type="Google" id="ProtNLM"/>
    </source>
</evidence>
<dbReference type="PANTHER" id="PTHR11365">
    <property type="entry name" value="5-OXOPROLINASE RELATED"/>
    <property type="match status" value="1"/>
</dbReference>
<gene>
    <name evidence="3" type="ORF">GCM10009808_01220</name>
</gene>
<dbReference type="RefSeq" id="WP_344067816.1">
    <property type="nucleotide sequence ID" value="NZ_BAAAPL010000001.1"/>
</dbReference>
<evidence type="ECO:0000259" key="2">
    <source>
        <dbReference type="Pfam" id="PF05378"/>
    </source>
</evidence>
<dbReference type="PANTHER" id="PTHR11365:SF23">
    <property type="entry name" value="HYPOTHETICAL 5-OXOPROLINASE (EUROFUNG)-RELATED"/>
    <property type="match status" value="1"/>
</dbReference>
<accession>A0ABN2HHC8</accession>
<reference evidence="3 4" key="1">
    <citation type="journal article" date="2019" name="Int. J. Syst. Evol. Microbiol.">
        <title>The Global Catalogue of Microorganisms (GCM) 10K type strain sequencing project: providing services to taxonomists for standard genome sequencing and annotation.</title>
        <authorList>
            <consortium name="The Broad Institute Genomics Platform"/>
            <consortium name="The Broad Institute Genome Sequencing Center for Infectious Disease"/>
            <person name="Wu L."/>
            <person name="Ma J."/>
        </authorList>
    </citation>
    <scope>NUCLEOTIDE SEQUENCE [LARGE SCALE GENOMIC DNA]</scope>
    <source>
        <strain evidence="3 4">JCM 15577</strain>
    </source>
</reference>
<organism evidence="3 4">
    <name type="scientific">Microbacterium sediminicola</name>
    <dbReference type="NCBI Taxonomy" id="415210"/>
    <lineage>
        <taxon>Bacteria</taxon>
        <taxon>Bacillati</taxon>
        <taxon>Actinomycetota</taxon>
        <taxon>Actinomycetes</taxon>
        <taxon>Micrococcales</taxon>
        <taxon>Microbacteriaceae</taxon>
        <taxon>Microbacterium</taxon>
    </lineage>
</organism>
<feature type="domain" description="Hydantoinase/oxoprolinase N-terminal" evidence="2">
    <location>
        <begin position="8"/>
        <end position="188"/>
    </location>
</feature>